<proteinExistence type="predicted"/>
<comment type="caution">
    <text evidence="1">The sequence shown here is derived from an EMBL/GenBank/DDBJ whole genome shotgun (WGS) entry which is preliminary data.</text>
</comment>
<gene>
    <name evidence="1" type="ORF">S01H4_33360</name>
</gene>
<accession>X1BCU0</accession>
<dbReference type="EMBL" id="BART01017544">
    <property type="protein sequence ID" value="GAG79002.1"/>
    <property type="molecule type" value="Genomic_DNA"/>
</dbReference>
<protein>
    <submittedName>
        <fullName evidence="1">Uncharacterized protein</fullName>
    </submittedName>
</protein>
<feature type="non-terminal residue" evidence="1">
    <location>
        <position position="1"/>
    </location>
</feature>
<reference evidence="1" key="1">
    <citation type="journal article" date="2014" name="Front. Microbiol.">
        <title>High frequency of phylogenetically diverse reductive dehalogenase-homologous genes in deep subseafloor sedimentary metagenomes.</title>
        <authorList>
            <person name="Kawai M."/>
            <person name="Futagami T."/>
            <person name="Toyoda A."/>
            <person name="Takaki Y."/>
            <person name="Nishi S."/>
            <person name="Hori S."/>
            <person name="Arai W."/>
            <person name="Tsubouchi T."/>
            <person name="Morono Y."/>
            <person name="Uchiyama I."/>
            <person name="Ito T."/>
            <person name="Fujiyama A."/>
            <person name="Inagaki F."/>
            <person name="Takami H."/>
        </authorList>
    </citation>
    <scope>NUCLEOTIDE SEQUENCE</scope>
    <source>
        <strain evidence="1">Expedition CK06-06</strain>
    </source>
</reference>
<dbReference type="AlphaFoldDB" id="X1BCU0"/>
<organism evidence="1">
    <name type="scientific">marine sediment metagenome</name>
    <dbReference type="NCBI Taxonomy" id="412755"/>
    <lineage>
        <taxon>unclassified sequences</taxon>
        <taxon>metagenomes</taxon>
        <taxon>ecological metagenomes</taxon>
    </lineage>
</organism>
<name>X1BCU0_9ZZZZ</name>
<sequence>KDSIPSEPVPENRSKTFDPAILSPITLKILSFTLSKVGLIL</sequence>
<evidence type="ECO:0000313" key="1">
    <source>
        <dbReference type="EMBL" id="GAG79002.1"/>
    </source>
</evidence>